<comment type="subcellular location">
    <subcellularLocation>
        <location evidence="1">Cell membrane</location>
        <topology evidence="1">Multi-pass membrane protein</topology>
    </subcellularLocation>
</comment>
<feature type="transmembrane region" description="Helical" evidence="6">
    <location>
        <begin position="29"/>
        <end position="46"/>
    </location>
</feature>
<dbReference type="PANTHER" id="PTHR33931:SF2">
    <property type="entry name" value="HOLIN-LIKE PROTEIN CIDA"/>
    <property type="match status" value="1"/>
</dbReference>
<gene>
    <name evidence="7" type="ORF">SAMN04488047_105145</name>
</gene>
<dbReference type="OrthoDB" id="385012at2"/>
<sequence length="117" mass="11567">MILNVTILLLFQLAGEVMARGLGLSVPGPVLGLAGLFALLLARPSLATRMSKTANGLLAHLSLLFVPAGVGVVGHLGTFGSDGPALLAALVGSTVLAILAAVAAFLAVARLTGAADE</sequence>
<evidence type="ECO:0000256" key="3">
    <source>
        <dbReference type="ARBA" id="ARBA00022692"/>
    </source>
</evidence>
<dbReference type="STRING" id="441119.SAMN04488047_105145"/>
<evidence type="ECO:0000256" key="4">
    <source>
        <dbReference type="ARBA" id="ARBA00022989"/>
    </source>
</evidence>
<dbReference type="EMBL" id="FOXA01000005">
    <property type="protein sequence ID" value="SFP34503.1"/>
    <property type="molecule type" value="Genomic_DNA"/>
</dbReference>
<keyword evidence="3 6" id="KW-0812">Transmembrane</keyword>
<keyword evidence="4 6" id="KW-1133">Transmembrane helix</keyword>
<keyword evidence="8" id="KW-1185">Reference proteome</keyword>
<reference evidence="7 8" key="1">
    <citation type="submission" date="2016-10" db="EMBL/GenBank/DDBJ databases">
        <authorList>
            <person name="de Groot N.N."/>
        </authorList>
    </citation>
    <scope>NUCLEOTIDE SEQUENCE [LARGE SCALE GENOMIC DNA]</scope>
    <source>
        <strain evidence="7 8">DSM 19547</strain>
    </source>
</reference>
<evidence type="ECO:0000313" key="8">
    <source>
        <dbReference type="Proteomes" id="UP000199356"/>
    </source>
</evidence>
<feature type="transmembrane region" description="Helical" evidence="6">
    <location>
        <begin position="58"/>
        <end position="79"/>
    </location>
</feature>
<dbReference type="InterPro" id="IPR005538">
    <property type="entry name" value="LrgA/CidA"/>
</dbReference>
<feature type="transmembrane region" description="Helical" evidence="6">
    <location>
        <begin position="85"/>
        <end position="109"/>
    </location>
</feature>
<dbReference type="AlphaFoldDB" id="A0A1I5PKG2"/>
<proteinExistence type="predicted"/>
<dbReference type="Pfam" id="PF03788">
    <property type="entry name" value="LrgA"/>
    <property type="match status" value="1"/>
</dbReference>
<dbReference type="GO" id="GO:0016787">
    <property type="term" value="F:hydrolase activity"/>
    <property type="evidence" value="ECO:0007669"/>
    <property type="project" value="UniProtKB-KW"/>
</dbReference>
<dbReference type="PANTHER" id="PTHR33931">
    <property type="entry name" value="HOLIN-LIKE PROTEIN CIDA-RELATED"/>
    <property type="match status" value="1"/>
</dbReference>
<accession>A0A1I5PKG2</accession>
<name>A0A1I5PKG2_9RHOB</name>
<keyword evidence="2" id="KW-1003">Cell membrane</keyword>
<evidence type="ECO:0000256" key="2">
    <source>
        <dbReference type="ARBA" id="ARBA00022475"/>
    </source>
</evidence>
<evidence type="ECO:0000313" key="7">
    <source>
        <dbReference type="EMBL" id="SFP34503.1"/>
    </source>
</evidence>
<evidence type="ECO:0000256" key="5">
    <source>
        <dbReference type="ARBA" id="ARBA00023136"/>
    </source>
</evidence>
<keyword evidence="5 6" id="KW-0472">Membrane</keyword>
<protein>
    <submittedName>
        <fullName evidence="7">Putative effector of murein hydrolase LrgA, UPF0299 family</fullName>
    </submittedName>
</protein>
<organism evidence="7 8">
    <name type="scientific">Tranquillimonas alkanivorans</name>
    <dbReference type="NCBI Taxonomy" id="441119"/>
    <lineage>
        <taxon>Bacteria</taxon>
        <taxon>Pseudomonadati</taxon>
        <taxon>Pseudomonadota</taxon>
        <taxon>Alphaproteobacteria</taxon>
        <taxon>Rhodobacterales</taxon>
        <taxon>Roseobacteraceae</taxon>
        <taxon>Tranquillimonas</taxon>
    </lineage>
</organism>
<evidence type="ECO:0000256" key="1">
    <source>
        <dbReference type="ARBA" id="ARBA00004651"/>
    </source>
</evidence>
<dbReference type="Proteomes" id="UP000199356">
    <property type="component" value="Unassembled WGS sequence"/>
</dbReference>
<dbReference type="RefSeq" id="WP_093420383.1">
    <property type="nucleotide sequence ID" value="NZ_FOXA01000005.1"/>
</dbReference>
<evidence type="ECO:0000256" key="6">
    <source>
        <dbReference type="SAM" id="Phobius"/>
    </source>
</evidence>
<dbReference type="GO" id="GO:0005886">
    <property type="term" value="C:plasma membrane"/>
    <property type="evidence" value="ECO:0007669"/>
    <property type="project" value="UniProtKB-SubCell"/>
</dbReference>
<keyword evidence="7" id="KW-0378">Hydrolase</keyword>